<gene>
    <name evidence="2" type="ORF">ONZ51_g10283</name>
</gene>
<feature type="compositionally biased region" description="Low complexity" evidence="1">
    <location>
        <begin position="246"/>
        <end position="259"/>
    </location>
</feature>
<evidence type="ECO:0000313" key="3">
    <source>
        <dbReference type="Proteomes" id="UP001215151"/>
    </source>
</evidence>
<comment type="caution">
    <text evidence="2">The sequence shown here is derived from an EMBL/GenBank/DDBJ whole genome shotgun (WGS) entry which is preliminary data.</text>
</comment>
<dbReference type="AlphaFoldDB" id="A0AAD7X7I0"/>
<organism evidence="2 3">
    <name type="scientific">Trametes cubensis</name>
    <dbReference type="NCBI Taxonomy" id="1111947"/>
    <lineage>
        <taxon>Eukaryota</taxon>
        <taxon>Fungi</taxon>
        <taxon>Dikarya</taxon>
        <taxon>Basidiomycota</taxon>
        <taxon>Agaricomycotina</taxon>
        <taxon>Agaricomycetes</taxon>
        <taxon>Polyporales</taxon>
        <taxon>Polyporaceae</taxon>
        <taxon>Trametes</taxon>
    </lineage>
</organism>
<feature type="region of interest" description="Disordered" evidence="1">
    <location>
        <begin position="241"/>
        <end position="276"/>
    </location>
</feature>
<name>A0AAD7X7I0_9APHY</name>
<sequence>MPTFLEIALLLTILYVIYVTRVRSDVQRVPQSLDDDAEREALSHSDSVVEPCVPALQHTAHRPSQSTILSATSPLEGRDLSTVRYKATSRTGQDTSEQASKVHHMLGDAAGSLDTFPTPASSSSSSHVPRISDIASLPALPQTLLPKDPRTPAPQMREIALGLMTPPASTAVKPWLSVPSITGRSSTSARVTSASPVRVSSSTSRRTRSVPPIAASSGPSAVRHTSPSALSVLSELSELTEEDETPIITTTHSQSSSGKQLRKRGSRRSSRASSVAINDPFHRHFRTFRNYAGVTDMNGEPVGTGWFQSQSDSPITAPPDFSTSPDVRVGDIFCHKTPTSCQMWLWVAGTGTPSYWGPIPLGHRRGDGRRLTLTKSMREPSWVM</sequence>
<feature type="region of interest" description="Disordered" evidence="1">
    <location>
        <begin position="181"/>
        <end position="229"/>
    </location>
</feature>
<proteinExistence type="predicted"/>
<keyword evidence="3" id="KW-1185">Reference proteome</keyword>
<accession>A0AAD7X7I0</accession>
<feature type="compositionally biased region" description="Basic residues" evidence="1">
    <location>
        <begin position="260"/>
        <end position="270"/>
    </location>
</feature>
<reference evidence="2" key="1">
    <citation type="submission" date="2022-11" db="EMBL/GenBank/DDBJ databases">
        <title>Genome Sequence of Cubamyces cubensis.</title>
        <authorList>
            <person name="Buettner E."/>
        </authorList>
    </citation>
    <scope>NUCLEOTIDE SEQUENCE</scope>
    <source>
        <strain evidence="2">MPL-01</strain>
    </source>
</reference>
<feature type="compositionally biased region" description="Low complexity" evidence="1">
    <location>
        <begin position="184"/>
        <end position="212"/>
    </location>
</feature>
<dbReference type="Proteomes" id="UP001215151">
    <property type="component" value="Unassembled WGS sequence"/>
</dbReference>
<dbReference type="EMBL" id="JAPEVG010000396">
    <property type="protein sequence ID" value="KAJ8463410.1"/>
    <property type="molecule type" value="Genomic_DNA"/>
</dbReference>
<protein>
    <submittedName>
        <fullName evidence="2">Uncharacterized protein</fullName>
    </submittedName>
</protein>
<evidence type="ECO:0000256" key="1">
    <source>
        <dbReference type="SAM" id="MobiDB-lite"/>
    </source>
</evidence>
<evidence type="ECO:0000313" key="2">
    <source>
        <dbReference type="EMBL" id="KAJ8463410.1"/>
    </source>
</evidence>